<evidence type="ECO:0000313" key="5">
    <source>
        <dbReference type="Proteomes" id="UP001072034"/>
    </source>
</evidence>
<feature type="region of interest" description="Disordered" evidence="2">
    <location>
        <begin position="292"/>
        <end position="313"/>
    </location>
</feature>
<dbReference type="CDD" id="cd23659">
    <property type="entry name" value="USP_At3g01520-like"/>
    <property type="match status" value="1"/>
</dbReference>
<name>A0ABT4I766_9ACTO</name>
<dbReference type="RefSeq" id="WP_043559983.1">
    <property type="nucleotide sequence ID" value="NZ_CAJPNG010000030.1"/>
</dbReference>
<proteinExistence type="inferred from homology"/>
<dbReference type="Proteomes" id="UP001072034">
    <property type="component" value="Unassembled WGS sequence"/>
</dbReference>
<evidence type="ECO:0000259" key="3">
    <source>
        <dbReference type="Pfam" id="PF00582"/>
    </source>
</evidence>
<evidence type="ECO:0000256" key="1">
    <source>
        <dbReference type="ARBA" id="ARBA00008791"/>
    </source>
</evidence>
<organism evidence="4 5">
    <name type="scientific">Actinomyces israelii</name>
    <dbReference type="NCBI Taxonomy" id="1659"/>
    <lineage>
        <taxon>Bacteria</taxon>
        <taxon>Bacillati</taxon>
        <taxon>Actinomycetota</taxon>
        <taxon>Actinomycetes</taxon>
        <taxon>Actinomycetales</taxon>
        <taxon>Actinomycetaceae</taxon>
        <taxon>Actinomyces</taxon>
    </lineage>
</organism>
<dbReference type="CDD" id="cd00293">
    <property type="entry name" value="USP-like"/>
    <property type="match status" value="1"/>
</dbReference>
<evidence type="ECO:0000256" key="2">
    <source>
        <dbReference type="SAM" id="MobiDB-lite"/>
    </source>
</evidence>
<dbReference type="InterPro" id="IPR014729">
    <property type="entry name" value="Rossmann-like_a/b/a_fold"/>
</dbReference>
<dbReference type="EMBL" id="JAPTMY010000009">
    <property type="protein sequence ID" value="MCZ0857573.1"/>
    <property type="molecule type" value="Genomic_DNA"/>
</dbReference>
<evidence type="ECO:0000313" key="4">
    <source>
        <dbReference type="EMBL" id="MCZ0857573.1"/>
    </source>
</evidence>
<feature type="domain" description="UspA" evidence="3">
    <location>
        <begin position="7"/>
        <end position="142"/>
    </location>
</feature>
<gene>
    <name evidence="4" type="ORF">OHJ16_05900</name>
</gene>
<dbReference type="SUPFAM" id="SSF52402">
    <property type="entry name" value="Adenine nucleotide alpha hydrolases-like"/>
    <property type="match status" value="2"/>
</dbReference>
<dbReference type="Gene3D" id="3.40.50.620">
    <property type="entry name" value="HUPs"/>
    <property type="match status" value="2"/>
</dbReference>
<feature type="domain" description="UspA" evidence="3">
    <location>
        <begin position="153"/>
        <end position="292"/>
    </location>
</feature>
<sequence length="313" mass="31941">MSEDGVILVGVDGSPESLGAVDWAVARAARNDWRVHILCAYSLPSFTTASLDGGYAALDDTAVRSGAQAVVDEAVARVQGRNVAVTSSLETGDPAGVLVDLSGEAALAVVGTRGGGGFADRLLGTVSSALPAHAHCPTVVVPRHTEGAEYTPVRRIVVGVDGSESARKALRWAVHEAEAWEAELTAIAAVPMASGAGALAWLPAAVDREQVLADVRSGLDRAVADAVEGHPAVVVRRHALDGNAAELMAEFSTAVDLVVVGSRGRGGFSGLLLGSVSQGVLSHASCPVMVVPARTKGDDGPASRNPGTPWKRA</sequence>
<keyword evidence="5" id="KW-1185">Reference proteome</keyword>
<dbReference type="InterPro" id="IPR006015">
    <property type="entry name" value="Universal_stress_UspA"/>
</dbReference>
<comment type="caution">
    <text evidence="4">The sequence shown here is derived from an EMBL/GenBank/DDBJ whole genome shotgun (WGS) entry which is preliminary data.</text>
</comment>
<protein>
    <submittedName>
        <fullName evidence="4">Universal stress protein</fullName>
    </submittedName>
</protein>
<accession>A0ABT4I766</accession>
<reference evidence="4" key="1">
    <citation type="submission" date="2022-10" db="EMBL/GenBank/DDBJ databases">
        <title>Genome sequence of Actinomyces israelii ATCC 10048.</title>
        <authorList>
            <person name="Watt R.M."/>
            <person name="Tong W.M."/>
        </authorList>
    </citation>
    <scope>NUCLEOTIDE SEQUENCE</scope>
    <source>
        <strain evidence="4">ATCC 10048</strain>
    </source>
</reference>
<comment type="similarity">
    <text evidence="1">Belongs to the universal stress protein A family.</text>
</comment>
<dbReference type="InterPro" id="IPR006016">
    <property type="entry name" value="UspA"/>
</dbReference>
<dbReference type="PANTHER" id="PTHR46268:SF6">
    <property type="entry name" value="UNIVERSAL STRESS PROTEIN UP12"/>
    <property type="match status" value="1"/>
</dbReference>
<dbReference type="PRINTS" id="PR01438">
    <property type="entry name" value="UNVRSLSTRESS"/>
</dbReference>
<dbReference type="Pfam" id="PF00582">
    <property type="entry name" value="Usp"/>
    <property type="match status" value="2"/>
</dbReference>
<dbReference type="PANTHER" id="PTHR46268">
    <property type="entry name" value="STRESS RESPONSE PROTEIN NHAX"/>
    <property type="match status" value="1"/>
</dbReference>